<feature type="signal peptide" evidence="8">
    <location>
        <begin position="1"/>
        <end position="26"/>
    </location>
</feature>
<evidence type="ECO:0000313" key="9">
    <source>
        <dbReference type="EMBL" id="MCP3427674.1"/>
    </source>
</evidence>
<evidence type="ECO:0000256" key="8">
    <source>
        <dbReference type="SAM" id="SignalP"/>
    </source>
</evidence>
<dbReference type="PROSITE" id="PS51009">
    <property type="entry name" value="CYTCII"/>
    <property type="match status" value="1"/>
</dbReference>
<dbReference type="InterPro" id="IPR002321">
    <property type="entry name" value="Cyt_c_II"/>
</dbReference>
<gene>
    <name evidence="9" type="ORF">NLF92_01805</name>
</gene>
<evidence type="ECO:0000256" key="2">
    <source>
        <dbReference type="ARBA" id="ARBA00022617"/>
    </source>
</evidence>
<evidence type="ECO:0000256" key="7">
    <source>
        <dbReference type="PIRSR" id="PIRSR000027-2"/>
    </source>
</evidence>
<dbReference type="AlphaFoldDB" id="A0AA42BKI1"/>
<dbReference type="GO" id="GO:0009055">
    <property type="term" value="F:electron transfer activity"/>
    <property type="evidence" value="ECO:0007669"/>
    <property type="project" value="InterPro"/>
</dbReference>
<dbReference type="Gene3D" id="1.20.120.10">
    <property type="entry name" value="Cytochrome c/b562"/>
    <property type="match status" value="1"/>
</dbReference>
<dbReference type="InterPro" id="IPR015984">
    <property type="entry name" value="Cyt_c_prime_subgr"/>
</dbReference>
<dbReference type="PRINTS" id="PR00608">
    <property type="entry name" value="CYTCHROMECII"/>
</dbReference>
<organism evidence="9 10">
    <name type="scientific">Opacimonas viscosa</name>
    <dbReference type="NCBI Taxonomy" id="2961944"/>
    <lineage>
        <taxon>Bacteria</taxon>
        <taxon>Pseudomonadati</taxon>
        <taxon>Pseudomonadota</taxon>
        <taxon>Gammaproteobacteria</taxon>
        <taxon>Alteromonadales</taxon>
        <taxon>Alteromonadaceae</taxon>
        <taxon>Opacimonas</taxon>
    </lineage>
</organism>
<keyword evidence="4" id="KW-0249">Electron transport</keyword>
<dbReference type="PIRSF" id="PIRSF000027">
    <property type="entry name" value="Cytc_c_prime"/>
    <property type="match status" value="1"/>
</dbReference>
<evidence type="ECO:0000313" key="10">
    <source>
        <dbReference type="Proteomes" id="UP001165413"/>
    </source>
</evidence>
<sequence length="159" mass="16891">MKSFTQSLAKCTLVAALLGASSITVAAEMSVKQAKSAVEFRQSIFQLLKSNIGPLGAMAKGRIPMNEAVIETNAIRMEQLSFMITDYFKADTRGTGVKSGSLDKIWEDQAGFAQKAQDLSTASAALLATVKAKDTANYKSAIGAVGKTCKACHDDYKAD</sequence>
<dbReference type="Pfam" id="PF01322">
    <property type="entry name" value="Cytochrom_C_2"/>
    <property type="match status" value="1"/>
</dbReference>
<feature type="binding site" description="covalent" evidence="7">
    <location>
        <position position="152"/>
    </location>
    <ligand>
        <name>heme c</name>
        <dbReference type="ChEBI" id="CHEBI:61717"/>
    </ligand>
</feature>
<dbReference type="InterPro" id="IPR012127">
    <property type="entry name" value="Cyt_c_prime"/>
</dbReference>
<keyword evidence="2 7" id="KW-0349">Heme</keyword>
<keyword evidence="5 6" id="KW-0408">Iron</keyword>
<name>A0AA42BKI1_9ALTE</name>
<keyword evidence="1" id="KW-0813">Transport</keyword>
<keyword evidence="3 6" id="KW-0479">Metal-binding</keyword>
<dbReference type="EMBL" id="JANATA010000001">
    <property type="protein sequence ID" value="MCP3427674.1"/>
    <property type="molecule type" value="Genomic_DNA"/>
</dbReference>
<dbReference type="Proteomes" id="UP001165413">
    <property type="component" value="Unassembled WGS sequence"/>
</dbReference>
<evidence type="ECO:0000256" key="6">
    <source>
        <dbReference type="PIRSR" id="PIRSR000027-1"/>
    </source>
</evidence>
<reference evidence="9" key="1">
    <citation type="submission" date="2022-07" db="EMBL/GenBank/DDBJ databases">
        <title>Characterization of the Novel Bacterium Alteromonas immobilis LMIT006 and Alteromonas gregis LMIT007.</title>
        <authorList>
            <person name="Lin X."/>
        </authorList>
    </citation>
    <scope>NUCLEOTIDE SEQUENCE</scope>
    <source>
        <strain evidence="9">LMIT007</strain>
    </source>
</reference>
<feature type="chain" id="PRO_5041410429" evidence="8">
    <location>
        <begin position="27"/>
        <end position="159"/>
    </location>
</feature>
<comment type="PTM">
    <text evidence="7">Binds 1 heme group per subunit.</text>
</comment>
<evidence type="ECO:0000256" key="1">
    <source>
        <dbReference type="ARBA" id="ARBA00022448"/>
    </source>
</evidence>
<dbReference type="SUPFAM" id="SSF47175">
    <property type="entry name" value="Cytochromes"/>
    <property type="match status" value="1"/>
</dbReference>
<dbReference type="RefSeq" id="WP_254098235.1">
    <property type="nucleotide sequence ID" value="NZ_JANATA010000001.1"/>
</dbReference>
<comment type="caution">
    <text evidence="9">The sequence shown here is derived from an EMBL/GenBank/DDBJ whole genome shotgun (WGS) entry which is preliminary data.</text>
</comment>
<evidence type="ECO:0000256" key="3">
    <source>
        <dbReference type="ARBA" id="ARBA00022723"/>
    </source>
</evidence>
<keyword evidence="10" id="KW-1185">Reference proteome</keyword>
<evidence type="ECO:0000256" key="4">
    <source>
        <dbReference type="ARBA" id="ARBA00022982"/>
    </source>
</evidence>
<feature type="binding site" description="covalent" evidence="7">
    <location>
        <position position="149"/>
    </location>
    <ligand>
        <name>heme c</name>
        <dbReference type="ChEBI" id="CHEBI:61717"/>
    </ligand>
</feature>
<accession>A0AA42BKI1</accession>
<proteinExistence type="predicted"/>
<dbReference type="GO" id="GO:0020037">
    <property type="term" value="F:heme binding"/>
    <property type="evidence" value="ECO:0007669"/>
    <property type="project" value="InterPro"/>
</dbReference>
<protein>
    <submittedName>
        <fullName evidence="9">Cytochrome c</fullName>
    </submittedName>
</protein>
<keyword evidence="8" id="KW-0732">Signal</keyword>
<dbReference type="InterPro" id="IPR010980">
    <property type="entry name" value="Cyt_c/b562"/>
</dbReference>
<evidence type="ECO:0000256" key="5">
    <source>
        <dbReference type="ARBA" id="ARBA00023004"/>
    </source>
</evidence>
<dbReference type="GO" id="GO:0005506">
    <property type="term" value="F:iron ion binding"/>
    <property type="evidence" value="ECO:0007669"/>
    <property type="project" value="InterPro"/>
</dbReference>
<dbReference type="GO" id="GO:0042597">
    <property type="term" value="C:periplasmic space"/>
    <property type="evidence" value="ECO:0007669"/>
    <property type="project" value="InterPro"/>
</dbReference>
<dbReference type="GO" id="GO:0022900">
    <property type="term" value="P:electron transport chain"/>
    <property type="evidence" value="ECO:0007669"/>
    <property type="project" value="InterPro"/>
</dbReference>
<feature type="binding site" description="axial binding residue" evidence="6">
    <location>
        <position position="153"/>
    </location>
    <ligand>
        <name>heme c</name>
        <dbReference type="ChEBI" id="CHEBI:61717"/>
    </ligand>
    <ligandPart>
        <name>Fe</name>
        <dbReference type="ChEBI" id="CHEBI:18248"/>
    </ligandPart>
</feature>